<dbReference type="GO" id="GO:0047372">
    <property type="term" value="F:monoacylglycerol lipase activity"/>
    <property type="evidence" value="ECO:0007669"/>
    <property type="project" value="TreeGrafter"/>
</dbReference>
<feature type="domain" description="Serine aminopeptidase S33" evidence="2">
    <location>
        <begin position="110"/>
        <end position="224"/>
    </location>
</feature>
<accession>A0A3B1CY75</accession>
<dbReference type="InterPro" id="IPR029058">
    <property type="entry name" value="AB_hydrolase_fold"/>
</dbReference>
<proteinExistence type="predicted"/>
<dbReference type="AlphaFoldDB" id="A0A3B1CY75"/>
<dbReference type="Gene3D" id="3.40.50.1820">
    <property type="entry name" value="alpha/beta hydrolase"/>
    <property type="match status" value="1"/>
</dbReference>
<gene>
    <name evidence="3" type="ORF">MNBD_PLANCTO02-1782</name>
</gene>
<protein>
    <recommendedName>
        <fullName evidence="2">Serine aminopeptidase S33 domain-containing protein</fullName>
    </recommendedName>
</protein>
<keyword evidence="1" id="KW-0472">Membrane</keyword>
<dbReference type="GO" id="GO:0052651">
    <property type="term" value="P:monoacylglycerol catabolic process"/>
    <property type="evidence" value="ECO:0007669"/>
    <property type="project" value="TreeGrafter"/>
</dbReference>
<name>A0A3B1CY75_9ZZZZ</name>
<reference evidence="3" key="1">
    <citation type="submission" date="2018-06" db="EMBL/GenBank/DDBJ databases">
        <authorList>
            <person name="Zhirakovskaya E."/>
        </authorList>
    </citation>
    <scope>NUCLEOTIDE SEQUENCE</scope>
</reference>
<sequence>MSEQQSQQESSDISENMPPKKVKKWYQRVGRLLLFYVVVPYLILFVLLGIFQRNLLYHRGQVSALLSKDNTPSDIIVRDIQVSTEGDLKVNGWHYLPSSQKSNGGKLKENEWLVLYFPGNAGNRARRLYLPQSLVGINFHLMICDYRGYADNPGTPSEQALFTDAEALWKFAIEEKGASPERIIIYGESLGGGVATHLASFACQNKKPPAGLLLSSTFSSMADAAANLYPFFPVRLLLLDQYNSAEKIKHVTCPVMQIHGTLDRIVSLEIGKKLFNATPEKSSSGVKKQFEELSDSGHNNIPVSVIIKSIQILAKMPPYRVEQ</sequence>
<dbReference type="Pfam" id="PF12146">
    <property type="entry name" value="Hydrolase_4"/>
    <property type="match status" value="1"/>
</dbReference>
<feature type="transmembrane region" description="Helical" evidence="1">
    <location>
        <begin position="33"/>
        <end position="51"/>
    </location>
</feature>
<organism evidence="3">
    <name type="scientific">hydrothermal vent metagenome</name>
    <dbReference type="NCBI Taxonomy" id="652676"/>
    <lineage>
        <taxon>unclassified sequences</taxon>
        <taxon>metagenomes</taxon>
        <taxon>ecological metagenomes</taxon>
    </lineage>
</organism>
<keyword evidence="1" id="KW-1133">Transmembrane helix</keyword>
<evidence type="ECO:0000256" key="1">
    <source>
        <dbReference type="SAM" id="Phobius"/>
    </source>
</evidence>
<keyword evidence="1" id="KW-0812">Transmembrane</keyword>
<dbReference type="PANTHER" id="PTHR12277">
    <property type="entry name" value="ALPHA/BETA HYDROLASE DOMAIN-CONTAINING PROTEIN"/>
    <property type="match status" value="1"/>
</dbReference>
<evidence type="ECO:0000259" key="2">
    <source>
        <dbReference type="Pfam" id="PF12146"/>
    </source>
</evidence>
<evidence type="ECO:0000313" key="3">
    <source>
        <dbReference type="EMBL" id="VAX35616.1"/>
    </source>
</evidence>
<dbReference type="GO" id="GO:0006660">
    <property type="term" value="P:phosphatidylserine catabolic process"/>
    <property type="evidence" value="ECO:0007669"/>
    <property type="project" value="TreeGrafter"/>
</dbReference>
<dbReference type="EMBL" id="UOGL01000001">
    <property type="protein sequence ID" value="VAX35616.1"/>
    <property type="molecule type" value="Genomic_DNA"/>
</dbReference>
<dbReference type="PANTHER" id="PTHR12277:SF194">
    <property type="entry name" value="FI04476P"/>
    <property type="match status" value="1"/>
</dbReference>
<dbReference type="SUPFAM" id="SSF53474">
    <property type="entry name" value="alpha/beta-Hydrolases"/>
    <property type="match status" value="1"/>
</dbReference>
<dbReference type="InterPro" id="IPR022742">
    <property type="entry name" value="Hydrolase_4"/>
</dbReference>
<dbReference type="GO" id="GO:0005789">
    <property type="term" value="C:endoplasmic reticulum membrane"/>
    <property type="evidence" value="ECO:0007669"/>
    <property type="project" value="TreeGrafter"/>
</dbReference>
<dbReference type="GO" id="GO:0004622">
    <property type="term" value="F:phosphatidylcholine lysophospholipase activity"/>
    <property type="evidence" value="ECO:0007669"/>
    <property type="project" value="TreeGrafter"/>
</dbReference>